<dbReference type="EMBL" id="JAKMXF010000356">
    <property type="protein sequence ID" value="KAI6646307.1"/>
    <property type="molecule type" value="Genomic_DNA"/>
</dbReference>
<gene>
    <name evidence="2" type="ORF">LOD99_9259</name>
</gene>
<feature type="domain" description="CAP-Gly" evidence="1">
    <location>
        <begin position="336"/>
        <end position="369"/>
    </location>
</feature>
<accession>A0AAV7JC07</accession>
<dbReference type="Gene3D" id="2.30.30.190">
    <property type="entry name" value="CAP Gly-rich-like domain"/>
    <property type="match status" value="1"/>
</dbReference>
<dbReference type="InterPro" id="IPR000938">
    <property type="entry name" value="CAP-Gly_domain"/>
</dbReference>
<evidence type="ECO:0000313" key="3">
    <source>
        <dbReference type="Proteomes" id="UP001165289"/>
    </source>
</evidence>
<proteinExistence type="predicted"/>
<dbReference type="AlphaFoldDB" id="A0AAV7JC07"/>
<comment type="caution">
    <text evidence="2">The sequence shown here is derived from an EMBL/GenBank/DDBJ whole genome shotgun (WGS) entry which is preliminary data.</text>
</comment>
<dbReference type="Proteomes" id="UP001165289">
    <property type="component" value="Unassembled WGS sequence"/>
</dbReference>
<sequence length="378" mass="43703">MASRIHETNLSKVDTIKTTIQQEFQYLHVTLDERESEILYELDEIRSNIISKMKQWEKSIEDVNHTISHAKKEIRDNSWGFKLIKEAREELKLLEISKPIFDVECAFDYSINESISKYGELTMKQIKKIEREMQFDTFDTKNSFGIDKTDPEEIYGEFLCSISPEIYREKSEAKNLLEIVGRAPVFPGQTEIPPKQPDEKIYNLSRSISCIELNAAVSKPEIGIKYFKALDDSFITTKPKNMKTFTLSNKHQETPVLEYRKEKRIKRSLRASTKGLFSRSFPKKQRLNTLQGASYKLSELKVHKQLTKRVTVTSRWDKSKEVSGILRCVVTGGKIPIVGIELDTPDGTSNGYHNGIQYFKTGKFKAYFLYADLVRIVI</sequence>
<evidence type="ECO:0000259" key="1">
    <source>
        <dbReference type="Pfam" id="PF01302"/>
    </source>
</evidence>
<keyword evidence="3" id="KW-1185">Reference proteome</keyword>
<name>A0AAV7JC07_9METZ</name>
<protein>
    <recommendedName>
        <fullName evidence="1">CAP-Gly domain-containing protein</fullName>
    </recommendedName>
</protein>
<dbReference type="Pfam" id="PF01302">
    <property type="entry name" value="CAP_GLY"/>
    <property type="match status" value="1"/>
</dbReference>
<evidence type="ECO:0000313" key="2">
    <source>
        <dbReference type="EMBL" id="KAI6646307.1"/>
    </source>
</evidence>
<dbReference type="SUPFAM" id="SSF74924">
    <property type="entry name" value="Cap-Gly domain"/>
    <property type="match status" value="1"/>
</dbReference>
<dbReference type="InterPro" id="IPR036859">
    <property type="entry name" value="CAP-Gly_dom_sf"/>
</dbReference>
<reference evidence="2 3" key="1">
    <citation type="journal article" date="2023" name="BMC Biol.">
        <title>The compact genome of the sponge Oopsacas minuta (Hexactinellida) is lacking key metazoan core genes.</title>
        <authorList>
            <person name="Santini S."/>
            <person name="Schenkelaars Q."/>
            <person name="Jourda C."/>
            <person name="Duchesne M."/>
            <person name="Belahbib H."/>
            <person name="Rocher C."/>
            <person name="Selva M."/>
            <person name="Riesgo A."/>
            <person name="Vervoort M."/>
            <person name="Leys S.P."/>
            <person name="Kodjabachian L."/>
            <person name="Le Bivic A."/>
            <person name="Borchiellini C."/>
            <person name="Claverie J.M."/>
            <person name="Renard E."/>
        </authorList>
    </citation>
    <scope>NUCLEOTIDE SEQUENCE [LARGE SCALE GENOMIC DNA]</scope>
    <source>
        <strain evidence="2">SPO-2</strain>
    </source>
</reference>
<organism evidence="2 3">
    <name type="scientific">Oopsacas minuta</name>
    <dbReference type="NCBI Taxonomy" id="111878"/>
    <lineage>
        <taxon>Eukaryota</taxon>
        <taxon>Metazoa</taxon>
        <taxon>Porifera</taxon>
        <taxon>Hexactinellida</taxon>
        <taxon>Hexasterophora</taxon>
        <taxon>Lyssacinosida</taxon>
        <taxon>Leucopsacidae</taxon>
        <taxon>Oopsacas</taxon>
    </lineage>
</organism>